<evidence type="ECO:0000313" key="2">
    <source>
        <dbReference type="Proteomes" id="UP000000598"/>
    </source>
</evidence>
<dbReference type="EMBL" id="CR382122">
    <property type="protein sequence ID" value="CAH02191.1"/>
    <property type="molecule type" value="Genomic_DNA"/>
</dbReference>
<sequence length="658" mass="76136">MSLSVRSQSQDNKVLSDLSEKKSFFKPFQQDKDLDDNLVSFDHEREFVQDPTIGSSIKLDGSDVIKFSVRVDESFRLIYDKNNNALKDGSNTQNKSEEADSENIDIIEGEFYWKKLNRLLDEDILHVFEPRTSHFIDFINCLGDVPDLSDTESSSGFLVNEEDIVGKHKEYDIENSLADLGEVILQWDMVLGIFQKVKDLDIEMDVLEKSIDLVARFVNASPDNTLSVLLKKAKEEIDNSECKFVEGRGNCLASILVLQTVSQVPQQLLKSLFFEVQGQNLSLLELKHLKVSYSFLLVYHMNMTLLRKIFETCLSMGCSSQNVLPCLEGFIWNAIEMDKSDLIMRMEEAFWKWNQNDRFIGQEKVQSWCIELITKMETQFNKDADKCNDEDALMNIKDKYNLAKLFINEFNDMLFSTRGVNMNTLATREYTDILTRFANSLETRMSGLFQRDLYSLQRSISFLLTESEFESSVKSLNVTLIVDAISKPSMDPSSIVANPGTIVERVSTSLSTREAQEVETNQNQELILTEENATQRAIIECDTMRYDGSVYFQPKPVGWIEYLTTMPDNGYRYKLWLKIQKWKKAYLHWSTKRSASNTMRLFETEVANQIRNGLRFHEEYQNTTYGDMDPPNQPRFSKLNEKKRKLMFKFFGDDENDL</sequence>
<evidence type="ECO:0000313" key="1">
    <source>
        <dbReference type="EMBL" id="CAH02191.1"/>
    </source>
</evidence>
<dbReference type="InParanoid" id="Q6CW91"/>
<dbReference type="RefSeq" id="XP_451798.1">
    <property type="nucleotide sequence ID" value="XM_451798.1"/>
</dbReference>
<dbReference type="KEGG" id="kla:KLLA0_B05885g"/>
<gene>
    <name evidence="1" type="ORF">KLLA0_B05885g</name>
</gene>
<name>Q6CW91_KLULA</name>
<organism evidence="1 2">
    <name type="scientific">Kluyveromyces lactis (strain ATCC 8585 / CBS 2359 / DSM 70799 / NBRC 1267 / NRRL Y-1140 / WM37)</name>
    <name type="common">Yeast</name>
    <name type="synonym">Candida sphaerica</name>
    <dbReference type="NCBI Taxonomy" id="284590"/>
    <lineage>
        <taxon>Eukaryota</taxon>
        <taxon>Fungi</taxon>
        <taxon>Dikarya</taxon>
        <taxon>Ascomycota</taxon>
        <taxon>Saccharomycotina</taxon>
        <taxon>Saccharomycetes</taxon>
        <taxon>Saccharomycetales</taxon>
        <taxon>Saccharomycetaceae</taxon>
        <taxon>Kluyveromyces</taxon>
    </lineage>
</organism>
<dbReference type="GeneID" id="2897471"/>
<keyword evidence="2" id="KW-1185">Reference proteome</keyword>
<protein>
    <submittedName>
        <fullName evidence="1">KLLA0B05885p</fullName>
    </submittedName>
</protein>
<dbReference type="eggNOG" id="ENOG502SYCH">
    <property type="taxonomic scope" value="Eukaryota"/>
</dbReference>
<proteinExistence type="predicted"/>
<reference evidence="1 2" key="1">
    <citation type="journal article" date="2004" name="Nature">
        <title>Genome evolution in yeasts.</title>
        <authorList>
            <consortium name="Genolevures"/>
            <person name="Dujon B."/>
            <person name="Sherman D."/>
            <person name="Fischer G."/>
            <person name="Durrens P."/>
            <person name="Casaregola S."/>
            <person name="Lafontaine I."/>
            <person name="de Montigny J."/>
            <person name="Marck C."/>
            <person name="Neuveglise C."/>
            <person name="Talla E."/>
            <person name="Goffard N."/>
            <person name="Frangeul L."/>
            <person name="Aigle M."/>
            <person name="Anthouard V."/>
            <person name="Babour A."/>
            <person name="Barbe V."/>
            <person name="Barnay S."/>
            <person name="Blanchin S."/>
            <person name="Beckerich J.M."/>
            <person name="Beyne E."/>
            <person name="Bleykasten C."/>
            <person name="Boisrame A."/>
            <person name="Boyer J."/>
            <person name="Cattolico L."/>
            <person name="Confanioleri F."/>
            <person name="de Daruvar A."/>
            <person name="Despons L."/>
            <person name="Fabre E."/>
            <person name="Fairhead C."/>
            <person name="Ferry-Dumazet H."/>
            <person name="Groppi A."/>
            <person name="Hantraye F."/>
            <person name="Hennequin C."/>
            <person name="Jauniaux N."/>
            <person name="Joyet P."/>
            <person name="Kachouri R."/>
            <person name="Kerrest A."/>
            <person name="Koszul R."/>
            <person name="Lemaire M."/>
            <person name="Lesur I."/>
            <person name="Ma L."/>
            <person name="Muller H."/>
            <person name="Nicaud J.M."/>
            <person name="Nikolski M."/>
            <person name="Oztas S."/>
            <person name="Ozier-Kalogeropoulos O."/>
            <person name="Pellenz S."/>
            <person name="Potier S."/>
            <person name="Richard G.F."/>
            <person name="Straub M.L."/>
            <person name="Suleau A."/>
            <person name="Swennene D."/>
            <person name="Tekaia F."/>
            <person name="Wesolowski-Louvel M."/>
            <person name="Westhof E."/>
            <person name="Wirth B."/>
            <person name="Zeniou-Meyer M."/>
            <person name="Zivanovic I."/>
            <person name="Bolotin-Fukuhara M."/>
            <person name="Thierry A."/>
            <person name="Bouchier C."/>
            <person name="Caudron B."/>
            <person name="Scarpelli C."/>
            <person name="Gaillardin C."/>
            <person name="Weissenbach J."/>
            <person name="Wincker P."/>
            <person name="Souciet J.L."/>
        </authorList>
    </citation>
    <scope>NUCLEOTIDE SEQUENCE [LARGE SCALE GENOMIC DNA]</scope>
    <source>
        <strain evidence="2">ATCC 8585 / CBS 2359 / DSM 70799 / NBRC 1267 / NRRL Y-1140 / WM37</strain>
    </source>
</reference>
<accession>Q6CW91</accession>
<dbReference type="Proteomes" id="UP000000598">
    <property type="component" value="Chromosome B"/>
</dbReference>
<dbReference type="PaxDb" id="284590-Q6CW91"/>
<dbReference type="AlphaFoldDB" id="Q6CW91"/>
<dbReference type="HOGENOM" id="CLU_416812_0_0_1"/>